<sequence length="290" mass="31243">MPPPTPTVLTRIDPAYPVLWRDADTVQFGLDGRLRLPLTAPWAEPLLQAMRSGFRRASFDVVAHGVGAPREAARALLQALEPVLITDPPPPAPIWLENVGLDDSRVQARMEIALRDEGVVTAARGAEGSVGIVLVRGAASAHQLARYMHDDLIHLPVAFEPGDTVVGPLIVPGRTPCLSCRDAHERERDAAWPSMHAQLIGADAGRITTARTAEMAGVVAALLTEAAQGAQTRWVRISPDGRRAWRAATFHEECRCREQSFRSPRGIATVDALPGPPNGTMRSPGFARPA</sequence>
<dbReference type="Proteomes" id="UP000517712">
    <property type="component" value="Unassembled WGS sequence"/>
</dbReference>
<accession>A0A7W9CDN5</accession>
<organism evidence="1 2">
    <name type="scientific">Microbacterium ginsengiterrae</name>
    <dbReference type="NCBI Taxonomy" id="546115"/>
    <lineage>
        <taxon>Bacteria</taxon>
        <taxon>Bacillati</taxon>
        <taxon>Actinomycetota</taxon>
        <taxon>Actinomycetes</taxon>
        <taxon>Micrococcales</taxon>
        <taxon>Microbacteriaceae</taxon>
        <taxon>Microbacterium</taxon>
    </lineage>
</organism>
<dbReference type="AlphaFoldDB" id="A0A7W9CDN5"/>
<keyword evidence="2" id="KW-1185">Reference proteome</keyword>
<name>A0A7W9CDN5_9MICO</name>
<dbReference type="EMBL" id="JACHMU010000001">
    <property type="protein sequence ID" value="MBB5743705.1"/>
    <property type="molecule type" value="Genomic_DNA"/>
</dbReference>
<evidence type="ECO:0000313" key="2">
    <source>
        <dbReference type="Proteomes" id="UP000517712"/>
    </source>
</evidence>
<gene>
    <name evidence="1" type="ORF">HD600_002202</name>
</gene>
<reference evidence="1 2" key="1">
    <citation type="submission" date="2020-08" db="EMBL/GenBank/DDBJ databases">
        <title>Sequencing the genomes of 1000 actinobacteria strains.</title>
        <authorList>
            <person name="Klenk H.-P."/>
        </authorList>
    </citation>
    <scope>NUCLEOTIDE SEQUENCE [LARGE SCALE GENOMIC DNA]</scope>
    <source>
        <strain evidence="1 2">DSM 24823</strain>
    </source>
</reference>
<evidence type="ECO:0008006" key="3">
    <source>
        <dbReference type="Google" id="ProtNLM"/>
    </source>
</evidence>
<proteinExistence type="predicted"/>
<evidence type="ECO:0000313" key="1">
    <source>
        <dbReference type="EMBL" id="MBB5743705.1"/>
    </source>
</evidence>
<protein>
    <recommendedName>
        <fullName evidence="3">Bacteriocin biosynthesis cyclodehydratase domain-containing protein</fullName>
    </recommendedName>
</protein>
<comment type="caution">
    <text evidence="1">The sequence shown here is derived from an EMBL/GenBank/DDBJ whole genome shotgun (WGS) entry which is preliminary data.</text>
</comment>
<dbReference type="Gene3D" id="3.40.50.720">
    <property type="entry name" value="NAD(P)-binding Rossmann-like Domain"/>
    <property type="match status" value="1"/>
</dbReference>